<dbReference type="Proteomes" id="UP000075903">
    <property type="component" value="Unassembled WGS sequence"/>
</dbReference>
<protein>
    <submittedName>
        <fullName evidence="1">Uncharacterized protein</fullName>
    </submittedName>
</protein>
<name>A0A182VH32_ANOME</name>
<dbReference type="AlphaFoldDB" id="A0A182VH32"/>
<accession>A0A182VH32</accession>
<reference evidence="1" key="1">
    <citation type="submission" date="2020-05" db="UniProtKB">
        <authorList>
            <consortium name="EnsemblMetazoa"/>
        </authorList>
    </citation>
    <scope>IDENTIFICATION</scope>
    <source>
        <strain evidence="1">MAF</strain>
    </source>
</reference>
<evidence type="ECO:0000313" key="1">
    <source>
        <dbReference type="EnsemblMetazoa" id="AMEM014859-PA"/>
    </source>
</evidence>
<proteinExistence type="predicted"/>
<evidence type="ECO:0000313" key="2">
    <source>
        <dbReference type="Proteomes" id="UP000075903"/>
    </source>
</evidence>
<organism evidence="1 2">
    <name type="scientific">Anopheles merus</name>
    <name type="common">Mosquito</name>
    <dbReference type="NCBI Taxonomy" id="30066"/>
    <lineage>
        <taxon>Eukaryota</taxon>
        <taxon>Metazoa</taxon>
        <taxon>Ecdysozoa</taxon>
        <taxon>Arthropoda</taxon>
        <taxon>Hexapoda</taxon>
        <taxon>Insecta</taxon>
        <taxon>Pterygota</taxon>
        <taxon>Neoptera</taxon>
        <taxon>Endopterygota</taxon>
        <taxon>Diptera</taxon>
        <taxon>Nematocera</taxon>
        <taxon>Culicoidea</taxon>
        <taxon>Culicidae</taxon>
        <taxon>Anophelinae</taxon>
        <taxon>Anopheles</taxon>
    </lineage>
</organism>
<dbReference type="VEuPathDB" id="VectorBase:AMEM014859"/>
<sequence length="67" mass="7441">MRAPWAGVSGTGTTRFSTQSFSFGAGVSIDTWRMSLLMAAFLRRVAVSNDIERLERGKEQEETKEDA</sequence>
<keyword evidence="2" id="KW-1185">Reference proteome</keyword>
<dbReference type="EnsemblMetazoa" id="AMEM014859-RA">
    <property type="protein sequence ID" value="AMEM014859-PA"/>
    <property type="gene ID" value="AMEM014859"/>
</dbReference>